<sequence length="99" mass="11831">MALALSDFDLSTKTVISMSLCKRRRWEVRVVDATKAVEYVVIEMMKREACRDQKRRSVCIRDEKVGGSRRARATIPTEDEDETRRRQVEEEERRRSRRR</sequence>
<dbReference type="AlphaFoldDB" id="A0ABD2AG57"/>
<name>A0ABD2AG57_VESSQ</name>
<comment type="caution">
    <text evidence="2">The sequence shown here is derived from an EMBL/GenBank/DDBJ whole genome shotgun (WGS) entry which is preliminary data.</text>
</comment>
<reference evidence="2 3" key="1">
    <citation type="journal article" date="2024" name="Ann. Entomol. Soc. Am.">
        <title>Genomic analyses of the southern and eastern yellowjacket wasps (Hymenoptera: Vespidae) reveal evolutionary signatures of social life.</title>
        <authorList>
            <person name="Catto M.A."/>
            <person name="Caine P.B."/>
            <person name="Orr S.E."/>
            <person name="Hunt B.G."/>
            <person name="Goodisman M.A.D."/>
        </authorList>
    </citation>
    <scope>NUCLEOTIDE SEQUENCE [LARGE SCALE GENOMIC DNA]</scope>
    <source>
        <strain evidence="2">233</strain>
        <tissue evidence="2">Head and thorax</tissue>
    </source>
</reference>
<evidence type="ECO:0000313" key="2">
    <source>
        <dbReference type="EMBL" id="KAL2719596.1"/>
    </source>
</evidence>
<organism evidence="2 3">
    <name type="scientific">Vespula squamosa</name>
    <name type="common">Southern yellow jacket</name>
    <name type="synonym">Wasp</name>
    <dbReference type="NCBI Taxonomy" id="30214"/>
    <lineage>
        <taxon>Eukaryota</taxon>
        <taxon>Metazoa</taxon>
        <taxon>Ecdysozoa</taxon>
        <taxon>Arthropoda</taxon>
        <taxon>Hexapoda</taxon>
        <taxon>Insecta</taxon>
        <taxon>Pterygota</taxon>
        <taxon>Neoptera</taxon>
        <taxon>Endopterygota</taxon>
        <taxon>Hymenoptera</taxon>
        <taxon>Apocrita</taxon>
        <taxon>Aculeata</taxon>
        <taxon>Vespoidea</taxon>
        <taxon>Vespidae</taxon>
        <taxon>Vespinae</taxon>
        <taxon>Vespula</taxon>
    </lineage>
</organism>
<protein>
    <submittedName>
        <fullName evidence="2">Uncharacterized protein</fullName>
    </submittedName>
</protein>
<gene>
    <name evidence="2" type="ORF">V1478_011058</name>
</gene>
<dbReference type="EMBL" id="JAUDFV010000149">
    <property type="protein sequence ID" value="KAL2719596.1"/>
    <property type="molecule type" value="Genomic_DNA"/>
</dbReference>
<feature type="compositionally biased region" description="Basic and acidic residues" evidence="1">
    <location>
        <begin position="82"/>
        <end position="99"/>
    </location>
</feature>
<keyword evidence="3" id="KW-1185">Reference proteome</keyword>
<feature type="region of interest" description="Disordered" evidence="1">
    <location>
        <begin position="65"/>
        <end position="99"/>
    </location>
</feature>
<accession>A0ABD2AG57</accession>
<evidence type="ECO:0000313" key="3">
    <source>
        <dbReference type="Proteomes" id="UP001607302"/>
    </source>
</evidence>
<proteinExistence type="predicted"/>
<dbReference type="Proteomes" id="UP001607302">
    <property type="component" value="Unassembled WGS sequence"/>
</dbReference>
<evidence type="ECO:0000256" key="1">
    <source>
        <dbReference type="SAM" id="MobiDB-lite"/>
    </source>
</evidence>